<gene>
    <name evidence="15" type="ORF">P43SY_008000</name>
</gene>
<dbReference type="InterPro" id="IPR000182">
    <property type="entry name" value="GNAT_dom"/>
</dbReference>
<comment type="subcellular location">
    <subcellularLocation>
        <location evidence="1">Cytoplasm</location>
    </subcellularLocation>
</comment>
<dbReference type="PROSITE" id="PS51186">
    <property type="entry name" value="GNAT"/>
    <property type="match status" value="1"/>
</dbReference>
<evidence type="ECO:0000256" key="10">
    <source>
        <dbReference type="ARBA" id="ARBA00029668"/>
    </source>
</evidence>
<dbReference type="SUPFAM" id="SSF50405">
    <property type="entry name" value="Actin-crosslinking proteins"/>
    <property type="match status" value="1"/>
</dbReference>
<sequence>MASPSLLSPLGSTRSLRSCSWSSDAGLFSPPLGATVDVTEAMAPFPVAKFRLEFTHDVRAKEMRWVLFTSTKRGAIGKLIFTLHENRAHVKSIAVNKEWRGRGLARVLYLACLSTLAELRVEELQLEAEEDTRRHGKLVGLYRSWGFHEVADAKVLFLYNHNDCFRKVPMSLSFRARDFFPVAPSRDTWFCMLTLTTTDGSCLIASENGAIVAKKEKSPEAFWQTLLGKNGEIFLRSVHGKFLCVEDSGTVLADRPWHSTWETFQVVPFHDEVATDDEPSTIEGLEEELEEDRQRARSRSGSGGAGGVALKDFHGSYLCIDSEKQQVVSSRVPVPWDGGDIMSLVCNKTDTKPMHVKIMRKYQTRAFVTQQTAKYSTFQYAAMGIPDAIEALMVLTGDSDAPSQSWLLHHVLASAEAARDDGHPDWFQLILFLRGLGMLFLLWTDDDNAILRSISASEWMLLVSTWVVGERIPDKIEFPELNELNPDHVSAEKEGISSALAGAGMENVLLPWTPDEYLFRVLQHNQTSLPAEALLAVRFWSLRLWFRHNCYSDVCAPQDLETKEWLLSVSRYAELRAKEKMKTLAPETLMPYYLGLAQKYLPPVLHW</sequence>
<evidence type="ECO:0000256" key="8">
    <source>
        <dbReference type="ARBA" id="ARBA00023002"/>
    </source>
</evidence>
<dbReference type="GO" id="GO:0005506">
    <property type="term" value="F:iron ion binding"/>
    <property type="evidence" value="ECO:0007669"/>
    <property type="project" value="InterPro"/>
</dbReference>
<accession>A0AAD5QDV0</accession>
<evidence type="ECO:0000256" key="4">
    <source>
        <dbReference type="ARBA" id="ARBA00011919"/>
    </source>
</evidence>
<evidence type="ECO:0000259" key="14">
    <source>
        <dbReference type="PROSITE" id="PS51186"/>
    </source>
</evidence>
<evidence type="ECO:0000256" key="9">
    <source>
        <dbReference type="ARBA" id="ARBA00023004"/>
    </source>
</evidence>
<feature type="binding site" evidence="12">
    <location>
        <position position="410"/>
    </location>
    <ligand>
        <name>Fe cation</name>
        <dbReference type="ChEBI" id="CHEBI:24875"/>
        <label>1</label>
    </ligand>
</feature>
<dbReference type="CDD" id="cd04301">
    <property type="entry name" value="NAT_SF"/>
    <property type="match status" value="1"/>
</dbReference>
<evidence type="ECO:0000256" key="7">
    <source>
        <dbReference type="ARBA" id="ARBA00022723"/>
    </source>
</evidence>
<dbReference type="InterPro" id="IPR016181">
    <property type="entry name" value="Acyl_CoA_acyltransferase"/>
</dbReference>
<dbReference type="InterPro" id="IPR008999">
    <property type="entry name" value="Actin-crosslinking"/>
</dbReference>
<keyword evidence="7 12" id="KW-0479">Metal-binding</keyword>
<keyword evidence="6" id="KW-0963">Cytoplasm</keyword>
<dbReference type="GO" id="GO:0005737">
    <property type="term" value="C:cytoplasm"/>
    <property type="evidence" value="ECO:0007669"/>
    <property type="project" value="UniProtKB-SubCell"/>
</dbReference>
<keyword evidence="16" id="KW-1185">Reference proteome</keyword>
<comment type="caution">
    <text evidence="15">The sequence shown here is derived from an EMBL/GenBank/DDBJ whole genome shotgun (WGS) entry which is preliminary data.</text>
</comment>
<comment type="catalytic activity">
    <reaction evidence="11">
        <text>myo-inositol + O2 = D-glucuronate + H2O + H(+)</text>
        <dbReference type="Rhea" id="RHEA:23696"/>
        <dbReference type="ChEBI" id="CHEBI:15377"/>
        <dbReference type="ChEBI" id="CHEBI:15378"/>
        <dbReference type="ChEBI" id="CHEBI:15379"/>
        <dbReference type="ChEBI" id="CHEBI:17268"/>
        <dbReference type="ChEBI" id="CHEBI:58720"/>
        <dbReference type="EC" id="1.13.99.1"/>
    </reaction>
</comment>
<dbReference type="Pfam" id="PF00583">
    <property type="entry name" value="Acetyltransf_1"/>
    <property type="match status" value="1"/>
</dbReference>
<comment type="similarity">
    <text evidence="3">Belongs to the myo-inositol oxygenase family.</text>
</comment>
<proteinExistence type="inferred from homology"/>
<keyword evidence="9 12" id="KW-0408">Iron</keyword>
<evidence type="ECO:0000256" key="13">
    <source>
        <dbReference type="SAM" id="MobiDB-lite"/>
    </source>
</evidence>
<name>A0AAD5QDV0_PYTIN</name>
<keyword evidence="8" id="KW-0560">Oxidoreductase</keyword>
<dbReference type="CDD" id="cd00257">
    <property type="entry name" value="beta-trefoil_FSCN-like"/>
    <property type="match status" value="1"/>
</dbReference>
<dbReference type="SUPFAM" id="SSF55729">
    <property type="entry name" value="Acyl-CoA N-acyltransferases (Nat)"/>
    <property type="match status" value="1"/>
</dbReference>
<dbReference type="Gene3D" id="3.40.630.30">
    <property type="match status" value="1"/>
</dbReference>
<dbReference type="Proteomes" id="UP001209570">
    <property type="component" value="Unassembled WGS sequence"/>
</dbReference>
<evidence type="ECO:0000256" key="12">
    <source>
        <dbReference type="PIRSR" id="PIRSR607828-2"/>
    </source>
</evidence>
<comment type="pathway">
    <text evidence="2">Polyol metabolism; myo-inositol degradation into D-glucuronate; D-glucuronate from myo-inositol: step 1/1.</text>
</comment>
<dbReference type="PANTHER" id="PTHR12588:SF0">
    <property type="entry name" value="INOSITOL OXYGENASE"/>
    <property type="match status" value="1"/>
</dbReference>
<evidence type="ECO:0000256" key="1">
    <source>
        <dbReference type="ARBA" id="ARBA00004496"/>
    </source>
</evidence>
<dbReference type="GO" id="GO:0019310">
    <property type="term" value="P:inositol catabolic process"/>
    <property type="evidence" value="ECO:0007669"/>
    <property type="project" value="InterPro"/>
</dbReference>
<feature type="region of interest" description="Disordered" evidence="13">
    <location>
        <begin position="285"/>
        <end position="307"/>
    </location>
</feature>
<dbReference type="GO" id="GO:0050113">
    <property type="term" value="F:inositol oxygenase activity"/>
    <property type="evidence" value="ECO:0007669"/>
    <property type="project" value="UniProtKB-EC"/>
</dbReference>
<dbReference type="EMBL" id="JAKCXM010000023">
    <property type="protein sequence ID" value="KAJ0407225.1"/>
    <property type="molecule type" value="Genomic_DNA"/>
</dbReference>
<reference evidence="15" key="1">
    <citation type="submission" date="2021-12" db="EMBL/GenBank/DDBJ databases">
        <title>Prjna785345.</title>
        <authorList>
            <person name="Rujirawat T."/>
            <person name="Krajaejun T."/>
        </authorList>
    </citation>
    <scope>NUCLEOTIDE SEQUENCE</scope>
    <source>
        <strain evidence="15">Pi057C3</strain>
    </source>
</reference>
<dbReference type="InterPro" id="IPR007828">
    <property type="entry name" value="Inositol_oxygenase"/>
</dbReference>
<organism evidence="15 16">
    <name type="scientific">Pythium insidiosum</name>
    <name type="common">Pythiosis disease agent</name>
    <dbReference type="NCBI Taxonomy" id="114742"/>
    <lineage>
        <taxon>Eukaryota</taxon>
        <taxon>Sar</taxon>
        <taxon>Stramenopiles</taxon>
        <taxon>Oomycota</taxon>
        <taxon>Peronosporomycetes</taxon>
        <taxon>Pythiales</taxon>
        <taxon>Pythiaceae</taxon>
        <taxon>Pythium</taxon>
    </lineage>
</organism>
<protein>
    <recommendedName>
        <fullName evidence="5">Inositol oxygenase</fullName>
        <ecNumber evidence="4">1.13.99.1</ecNumber>
    </recommendedName>
    <alternativeName>
        <fullName evidence="10">Myo-inositol oxygenase</fullName>
    </alternativeName>
</protein>
<evidence type="ECO:0000313" key="15">
    <source>
        <dbReference type="EMBL" id="KAJ0407225.1"/>
    </source>
</evidence>
<feature type="domain" description="N-acetyltransferase" evidence="14">
    <location>
        <begin position="14"/>
        <end position="175"/>
    </location>
</feature>
<dbReference type="AlphaFoldDB" id="A0AAD5QDV0"/>
<evidence type="ECO:0000256" key="2">
    <source>
        <dbReference type="ARBA" id="ARBA00005167"/>
    </source>
</evidence>
<evidence type="ECO:0000313" key="16">
    <source>
        <dbReference type="Proteomes" id="UP001209570"/>
    </source>
</evidence>
<evidence type="ECO:0000256" key="6">
    <source>
        <dbReference type="ARBA" id="ARBA00022490"/>
    </source>
</evidence>
<evidence type="ECO:0000256" key="5">
    <source>
        <dbReference type="ARBA" id="ARBA00019269"/>
    </source>
</evidence>
<dbReference type="GO" id="GO:0016747">
    <property type="term" value="F:acyltransferase activity, transferring groups other than amino-acyl groups"/>
    <property type="evidence" value="ECO:0007669"/>
    <property type="project" value="InterPro"/>
</dbReference>
<evidence type="ECO:0000256" key="11">
    <source>
        <dbReference type="ARBA" id="ARBA00048271"/>
    </source>
</evidence>
<dbReference type="Gene3D" id="2.80.10.50">
    <property type="match status" value="1"/>
</dbReference>
<dbReference type="PANTHER" id="PTHR12588">
    <property type="entry name" value="MYOINOSITOL OXYGENASE"/>
    <property type="match status" value="1"/>
</dbReference>
<evidence type="ECO:0000256" key="3">
    <source>
        <dbReference type="ARBA" id="ARBA00005286"/>
    </source>
</evidence>
<dbReference type="Pfam" id="PF05153">
    <property type="entry name" value="MIOX"/>
    <property type="match status" value="1"/>
</dbReference>
<dbReference type="EC" id="1.13.99.1" evidence="4"/>
<dbReference type="SUPFAM" id="SSF109604">
    <property type="entry name" value="HD-domain/PDEase-like"/>
    <property type="match status" value="1"/>
</dbReference>
<comment type="cofactor">
    <cofactor evidence="12">
        <name>Fe cation</name>
        <dbReference type="ChEBI" id="CHEBI:24875"/>
    </cofactor>
    <text evidence="12">Binds 2 iron ions per subunit.</text>
</comment>